<feature type="domain" description="NAB" evidence="4">
    <location>
        <begin position="6"/>
        <end position="88"/>
    </location>
</feature>
<evidence type="ECO:0000259" key="4">
    <source>
        <dbReference type="PROSITE" id="PS51774"/>
    </source>
</evidence>
<sequence length="232" mass="26763">MEKMKSSKFWWLNAHNSPKRSTCLQSTIQELDEKTMSILKIIEEDADSLAQRANMYYRKRPQLISMVEDLYRSHRSLAENFYAAKLESRNCFKSKLPDKSGSAPDGCGGYDTYAESFDSDQCCSESEVDDPDTEDEMEVLDEVSSGLVMGQEIVKLRQEMERLQDENRSQQEALVHKDEEKREVIRQLSLAVDMMKEENLKLRRSLAAATAEHSSPNKKWNITPLQLFFSKT</sequence>
<feature type="coiled-coil region" evidence="3">
    <location>
        <begin position="153"/>
        <end position="212"/>
    </location>
</feature>
<keyword evidence="1 3" id="KW-0175">Coiled coil</keyword>
<name>A0A7N0UMF5_KALFE</name>
<dbReference type="EnsemblPlants" id="Kaladp0073s0066.2.v1.1">
    <property type="protein sequence ID" value="Kaladp0073s0066.2.v1.1"/>
    <property type="gene ID" value="Kaladp0073s0066.v1.1"/>
</dbReference>
<dbReference type="AlphaFoldDB" id="A0A7N0UMF5"/>
<accession>A0A7N0UMF5</accession>
<reference evidence="5" key="1">
    <citation type="submission" date="2021-01" db="UniProtKB">
        <authorList>
            <consortium name="EnsemblPlants"/>
        </authorList>
    </citation>
    <scope>IDENTIFICATION</scope>
</reference>
<dbReference type="Proteomes" id="UP000594263">
    <property type="component" value="Unplaced"/>
</dbReference>
<evidence type="ECO:0000313" key="5">
    <source>
        <dbReference type="EnsemblPlants" id="Kaladp0073s0066.1.v1.1"/>
    </source>
</evidence>
<proteinExistence type="inferred from homology"/>
<comment type="similarity">
    <text evidence="2">Belongs to the NET family.</text>
</comment>
<dbReference type="PROSITE" id="PS51774">
    <property type="entry name" value="NAB"/>
    <property type="match status" value="1"/>
</dbReference>
<organism evidence="5 6">
    <name type="scientific">Kalanchoe fedtschenkoi</name>
    <name type="common">Lavender scallops</name>
    <name type="synonym">South American air plant</name>
    <dbReference type="NCBI Taxonomy" id="63787"/>
    <lineage>
        <taxon>Eukaryota</taxon>
        <taxon>Viridiplantae</taxon>
        <taxon>Streptophyta</taxon>
        <taxon>Embryophyta</taxon>
        <taxon>Tracheophyta</taxon>
        <taxon>Spermatophyta</taxon>
        <taxon>Magnoliopsida</taxon>
        <taxon>eudicotyledons</taxon>
        <taxon>Gunneridae</taxon>
        <taxon>Pentapetalae</taxon>
        <taxon>Saxifragales</taxon>
        <taxon>Crassulaceae</taxon>
        <taxon>Kalanchoe</taxon>
    </lineage>
</organism>
<evidence type="ECO:0000256" key="1">
    <source>
        <dbReference type="ARBA" id="ARBA00023054"/>
    </source>
</evidence>
<dbReference type="GO" id="GO:0003779">
    <property type="term" value="F:actin binding"/>
    <property type="evidence" value="ECO:0007669"/>
    <property type="project" value="InterPro"/>
</dbReference>
<dbReference type="InterPro" id="IPR011684">
    <property type="entry name" value="NAB"/>
</dbReference>
<dbReference type="InterPro" id="IPR051861">
    <property type="entry name" value="NET_actin-binding_domain"/>
</dbReference>
<dbReference type="EnsemblPlants" id="Kaladp0073s0066.1.v1.1">
    <property type="protein sequence ID" value="Kaladp0073s0066.1.v1.1"/>
    <property type="gene ID" value="Kaladp0073s0066.v1.1"/>
</dbReference>
<evidence type="ECO:0000313" key="6">
    <source>
        <dbReference type="Proteomes" id="UP000594263"/>
    </source>
</evidence>
<dbReference type="PANTHER" id="PTHR32258:SF28">
    <property type="entry name" value="PROTEIN NETWORKED 3A-RELATED"/>
    <property type="match status" value="1"/>
</dbReference>
<evidence type="ECO:0000256" key="3">
    <source>
        <dbReference type="SAM" id="Coils"/>
    </source>
</evidence>
<keyword evidence="6" id="KW-1185">Reference proteome</keyword>
<dbReference type="PANTHER" id="PTHR32258">
    <property type="entry name" value="PROTEIN NETWORKED 4A"/>
    <property type="match status" value="1"/>
</dbReference>
<dbReference type="Pfam" id="PF07765">
    <property type="entry name" value="KIP1"/>
    <property type="match status" value="1"/>
</dbReference>
<protein>
    <recommendedName>
        <fullName evidence="4">NAB domain-containing protein</fullName>
    </recommendedName>
</protein>
<dbReference type="Gramene" id="Kaladp0073s0066.2.v1.1">
    <property type="protein sequence ID" value="Kaladp0073s0066.2.v1.1"/>
    <property type="gene ID" value="Kaladp0073s0066.v1.1"/>
</dbReference>
<dbReference type="Gramene" id="Kaladp0073s0066.1.v1.1">
    <property type="protein sequence ID" value="Kaladp0073s0066.1.v1.1"/>
    <property type="gene ID" value="Kaladp0073s0066.v1.1"/>
</dbReference>
<dbReference type="OMA" id="KCASRTR"/>
<evidence type="ECO:0000256" key="2">
    <source>
        <dbReference type="ARBA" id="ARBA00038006"/>
    </source>
</evidence>